<accession>A0ABW3TRQ4</accession>
<evidence type="ECO:0000313" key="1">
    <source>
        <dbReference type="EMBL" id="MFD1203042.1"/>
    </source>
</evidence>
<evidence type="ECO:0008006" key="3">
    <source>
        <dbReference type="Google" id="ProtNLM"/>
    </source>
</evidence>
<gene>
    <name evidence="1" type="ORF">ACFQ3U_14170</name>
</gene>
<comment type="caution">
    <text evidence="1">The sequence shown here is derived from an EMBL/GenBank/DDBJ whole genome shotgun (WGS) entry which is preliminary data.</text>
</comment>
<organism evidence="1 2">
    <name type="scientific">Leucobacter albus</name>
    <dbReference type="NCBI Taxonomy" id="272210"/>
    <lineage>
        <taxon>Bacteria</taxon>
        <taxon>Bacillati</taxon>
        <taxon>Actinomycetota</taxon>
        <taxon>Actinomycetes</taxon>
        <taxon>Micrococcales</taxon>
        <taxon>Microbacteriaceae</taxon>
        <taxon>Leucobacter</taxon>
    </lineage>
</organism>
<reference evidence="2" key="1">
    <citation type="journal article" date="2019" name="Int. J. Syst. Evol. Microbiol.">
        <title>The Global Catalogue of Microorganisms (GCM) 10K type strain sequencing project: providing services to taxonomists for standard genome sequencing and annotation.</title>
        <authorList>
            <consortium name="The Broad Institute Genomics Platform"/>
            <consortium name="The Broad Institute Genome Sequencing Center for Infectious Disease"/>
            <person name="Wu L."/>
            <person name="Ma J."/>
        </authorList>
    </citation>
    <scope>NUCLEOTIDE SEQUENCE [LARGE SCALE GENOMIC DNA]</scope>
    <source>
        <strain evidence="2">CCUG 50213</strain>
    </source>
</reference>
<sequence length="363" mass="40007">MRYLAQRPSGEFVHTDIPLVDASPTWELSGPGGLDGYLAPDVGEAIAWDGHPVIDEWGTIIHLEQDGLIRGSWDVERVDYVGARLKVECRGVAGYPAGLVARVDWSLIQVDPAQVFRDLWAHVQSYQDGNRRVTVVGETPVRIGTDERTVDFTTGAGEHVSFTAGPYRISEADATDVGRELDSLAADTPFDFTTHSSWNADQSDVLHEIRIHYPKAGRRRHDLDFIQGDNITSVVPLEGSGDVWASEVLGIGAGEGKLALRRSMGKVSHRLRRTRVVEAKDVKSAARLDRIIADEYASIAPAPGVDSIRVRDHPNAPIGAWQLGDEILIQTVQPHLGDYQGWHRIVAWTWLPEGGAEIEVRRV</sequence>
<dbReference type="RefSeq" id="WP_343960822.1">
    <property type="nucleotide sequence ID" value="NZ_BAAAKZ010000009.1"/>
</dbReference>
<name>A0ABW3TRQ4_9MICO</name>
<dbReference type="EMBL" id="JBHTLY010000007">
    <property type="protein sequence ID" value="MFD1203042.1"/>
    <property type="molecule type" value="Genomic_DNA"/>
</dbReference>
<protein>
    <recommendedName>
        <fullName evidence="3">Phage protein D</fullName>
    </recommendedName>
</protein>
<proteinExistence type="predicted"/>
<evidence type="ECO:0000313" key="2">
    <source>
        <dbReference type="Proteomes" id="UP001597181"/>
    </source>
</evidence>
<keyword evidence="2" id="KW-1185">Reference proteome</keyword>
<dbReference type="Proteomes" id="UP001597181">
    <property type="component" value="Unassembled WGS sequence"/>
</dbReference>